<dbReference type="PANTHER" id="PTHR42978">
    <property type="entry name" value="QUORUM-QUENCHING LACTONASE YTNP-RELATED-RELATED"/>
    <property type="match status" value="1"/>
</dbReference>
<evidence type="ECO:0000259" key="6">
    <source>
        <dbReference type="SMART" id="SM00849"/>
    </source>
</evidence>
<sequence>MYRIFPLKVAEISVPLGAVVMMGDMRVMTTGPVYVWVIDGGDEKIVVDSGVEEAKDGLFHGFPGKGGGERGLREALEKVNIKPEEVDKLIITHLHFDHVANAKLFTNARIYVQKREWESALNPPLHYRQIYDVSMLYPLEEMDLCLIKGDAEIDKGIKTLLLPGHTKGLQGVLVETEKGDYLIAGDHFYTYLQIFPPKQPIHFTDTAGITVEIPASSVPFLPPGLHVDLTEWYESCFKALRYVKRQKILPGHDPSLEGRVFP</sequence>
<dbReference type="GO" id="GO:0046872">
    <property type="term" value="F:metal ion binding"/>
    <property type="evidence" value="ECO:0007669"/>
    <property type="project" value="UniProtKB-KW"/>
</dbReference>
<reference evidence="8" key="1">
    <citation type="journal article" date="2020" name="mSystems">
        <title>Genome- and Community-Level Interaction Insights into Carbon Utilization and Element Cycling Functions of Hydrothermarchaeota in Hydrothermal Sediment.</title>
        <authorList>
            <person name="Zhou Z."/>
            <person name="Liu Y."/>
            <person name="Xu W."/>
            <person name="Pan J."/>
            <person name="Luo Z.H."/>
            <person name="Li M."/>
        </authorList>
    </citation>
    <scope>NUCLEOTIDE SEQUENCE [LARGE SCALE GENOMIC DNA]</scope>
    <source>
        <strain evidence="7">SpSt-12</strain>
        <strain evidence="8">SpSt-87</strain>
    </source>
</reference>
<dbReference type="EMBL" id="DSCQ01000109">
    <property type="protein sequence ID" value="HET22043.1"/>
    <property type="molecule type" value="Genomic_DNA"/>
</dbReference>
<dbReference type="CDD" id="cd07729">
    <property type="entry name" value="AHL_lactonase_MBL-fold"/>
    <property type="match status" value="1"/>
</dbReference>
<comment type="caution">
    <text evidence="8">The sequence shown here is derived from an EMBL/GenBank/DDBJ whole genome shotgun (WGS) entry which is preliminary data.</text>
</comment>
<evidence type="ECO:0000313" key="8">
    <source>
        <dbReference type="EMBL" id="HFW31744.1"/>
    </source>
</evidence>
<keyword evidence="3" id="KW-0479">Metal-binding</keyword>
<name>A0A7C3RAL5_ARCFL</name>
<keyword evidence="5" id="KW-0862">Zinc</keyword>
<gene>
    <name evidence="7" type="ORF">ENN70_08365</name>
    <name evidence="8" type="ORF">ENW66_02140</name>
</gene>
<dbReference type="EMBL" id="DTLB01000009">
    <property type="protein sequence ID" value="HFW31744.1"/>
    <property type="molecule type" value="Genomic_DNA"/>
</dbReference>
<accession>A0A7C3RAL5</accession>
<comment type="similarity">
    <text evidence="2">Belongs to the metallo-beta-lactamase superfamily.</text>
</comment>
<evidence type="ECO:0000256" key="5">
    <source>
        <dbReference type="ARBA" id="ARBA00022833"/>
    </source>
</evidence>
<proteinExistence type="inferred from homology"/>
<keyword evidence="4" id="KW-0378">Hydrolase</keyword>
<evidence type="ECO:0000256" key="1">
    <source>
        <dbReference type="ARBA" id="ARBA00001947"/>
    </source>
</evidence>
<dbReference type="InterPro" id="IPR051013">
    <property type="entry name" value="MBL_superfamily_lactonases"/>
</dbReference>
<evidence type="ECO:0000256" key="2">
    <source>
        <dbReference type="ARBA" id="ARBA00007749"/>
    </source>
</evidence>
<dbReference type="Gene3D" id="3.60.15.10">
    <property type="entry name" value="Ribonuclease Z/Hydroxyacylglutathione hydrolase-like"/>
    <property type="match status" value="1"/>
</dbReference>
<dbReference type="InterPro" id="IPR001279">
    <property type="entry name" value="Metallo-B-lactamas"/>
</dbReference>
<feature type="domain" description="Metallo-beta-lactamase" evidence="6">
    <location>
        <begin position="32"/>
        <end position="252"/>
    </location>
</feature>
<dbReference type="InterPro" id="IPR036866">
    <property type="entry name" value="RibonucZ/Hydroxyglut_hydro"/>
</dbReference>
<evidence type="ECO:0000256" key="4">
    <source>
        <dbReference type="ARBA" id="ARBA00022801"/>
    </source>
</evidence>
<comment type="cofactor">
    <cofactor evidence="1">
        <name>Zn(2+)</name>
        <dbReference type="ChEBI" id="CHEBI:29105"/>
    </cofactor>
</comment>
<dbReference type="AlphaFoldDB" id="A0A7C3RAL5"/>
<organism evidence="8">
    <name type="scientific">Archaeoglobus fulgidus</name>
    <dbReference type="NCBI Taxonomy" id="2234"/>
    <lineage>
        <taxon>Archaea</taxon>
        <taxon>Methanobacteriati</taxon>
        <taxon>Methanobacteriota</taxon>
        <taxon>Archaeoglobi</taxon>
        <taxon>Archaeoglobales</taxon>
        <taxon>Archaeoglobaceae</taxon>
        <taxon>Archaeoglobus</taxon>
    </lineage>
</organism>
<dbReference type="Pfam" id="PF00753">
    <property type="entry name" value="Lactamase_B"/>
    <property type="match status" value="1"/>
</dbReference>
<evidence type="ECO:0000313" key="7">
    <source>
        <dbReference type="EMBL" id="HET22043.1"/>
    </source>
</evidence>
<dbReference type="GO" id="GO:0016787">
    <property type="term" value="F:hydrolase activity"/>
    <property type="evidence" value="ECO:0007669"/>
    <property type="project" value="UniProtKB-KW"/>
</dbReference>
<dbReference type="SMART" id="SM00849">
    <property type="entry name" value="Lactamase_B"/>
    <property type="match status" value="1"/>
</dbReference>
<dbReference type="SUPFAM" id="SSF56281">
    <property type="entry name" value="Metallo-hydrolase/oxidoreductase"/>
    <property type="match status" value="1"/>
</dbReference>
<protein>
    <submittedName>
        <fullName evidence="8">N-acyl homoserine lactonase family protein</fullName>
    </submittedName>
</protein>
<dbReference type="PANTHER" id="PTHR42978:SF2">
    <property type="entry name" value="102 KBASES UNSTABLE REGION: FROM 1 TO 119443"/>
    <property type="match status" value="1"/>
</dbReference>
<evidence type="ECO:0000256" key="3">
    <source>
        <dbReference type="ARBA" id="ARBA00022723"/>
    </source>
</evidence>